<reference evidence="1" key="1">
    <citation type="submission" date="2007-07" db="EMBL/GenBank/DDBJ databases">
        <authorList>
            <person name="Ramesh A."/>
            <person name="Vadivoo V.S."/>
            <person name="Suresh Babu S."/>
            <person name="Saravanabava K."/>
        </authorList>
    </citation>
    <scope>NUCLEOTIDE SEQUENCE</scope>
    <source>
        <strain evidence="1">5/Tamil Nadu/India/2007</strain>
    </source>
</reference>
<accession>A7LM34</accession>
<name>A7LM34_SHEV</name>
<protein>
    <submittedName>
        <fullName evidence="1">Uncharacterized protein</fullName>
    </submittedName>
</protein>
<organismHost>
    <name type="scientific">Ovis aries</name>
    <name type="common">Sheep</name>
    <dbReference type="NCBI Taxonomy" id="9940"/>
</organismHost>
<sequence length="50" mass="5614">MELIIIFDCSNPILESKNMFLTKAVRSFPNTSEASFLKDSKTKNTFPATS</sequence>
<proteinExistence type="predicted"/>
<feature type="non-terminal residue" evidence="1">
    <location>
        <position position="50"/>
    </location>
</feature>
<organism evidence="1">
    <name type="scientific">Sheeppox virus</name>
    <name type="common">SPPV</name>
    <dbReference type="NCBI Taxonomy" id="10266"/>
    <lineage>
        <taxon>Viruses</taxon>
        <taxon>Varidnaviria</taxon>
        <taxon>Bamfordvirae</taxon>
        <taxon>Nucleocytoviricota</taxon>
        <taxon>Pokkesviricetes</taxon>
        <taxon>Chitovirales</taxon>
        <taxon>Poxviridae</taxon>
        <taxon>Chordopoxvirinae</taxon>
        <taxon>Capripoxvirus</taxon>
        <taxon>Capripoxvirus sheeppox</taxon>
    </lineage>
</organism>
<dbReference type="EMBL" id="EU035400">
    <property type="protein sequence ID" value="ABS84160.1"/>
    <property type="molecule type" value="Genomic_DNA"/>
</dbReference>
<evidence type="ECO:0000313" key="1">
    <source>
        <dbReference type="EMBL" id="ABS84160.1"/>
    </source>
</evidence>